<dbReference type="InterPro" id="IPR011009">
    <property type="entry name" value="Kinase-like_dom_sf"/>
</dbReference>
<dbReference type="PROSITE" id="PS00108">
    <property type="entry name" value="PROTEIN_KINASE_ST"/>
    <property type="match status" value="1"/>
</dbReference>
<evidence type="ECO:0000259" key="1">
    <source>
        <dbReference type="PROSITE" id="PS50011"/>
    </source>
</evidence>
<feature type="domain" description="Protein kinase" evidence="1">
    <location>
        <begin position="1"/>
        <end position="89"/>
    </location>
</feature>
<dbReference type="InterPro" id="IPR008271">
    <property type="entry name" value="Ser/Thr_kinase_AS"/>
</dbReference>
<dbReference type="SUPFAM" id="SSF56112">
    <property type="entry name" value="Protein kinase-like (PK-like)"/>
    <property type="match status" value="1"/>
</dbReference>
<organism evidence="2">
    <name type="scientific">Oikopleura dioica</name>
    <name type="common">Tunicate</name>
    <dbReference type="NCBI Taxonomy" id="34765"/>
    <lineage>
        <taxon>Eukaryota</taxon>
        <taxon>Metazoa</taxon>
        <taxon>Chordata</taxon>
        <taxon>Tunicata</taxon>
        <taxon>Appendicularia</taxon>
        <taxon>Copelata</taxon>
        <taxon>Oikopleuridae</taxon>
        <taxon>Oikopleura</taxon>
    </lineage>
</organism>
<protein>
    <recommendedName>
        <fullName evidence="1">Protein kinase domain-containing protein</fullName>
    </recommendedName>
</protein>
<evidence type="ECO:0000313" key="2">
    <source>
        <dbReference type="EMBL" id="CBY21215.1"/>
    </source>
</evidence>
<dbReference type="Gene3D" id="1.10.510.10">
    <property type="entry name" value="Transferase(Phosphotransferase) domain 1"/>
    <property type="match status" value="1"/>
</dbReference>
<gene>
    <name evidence="2" type="ORF">GSOID_T00008970001</name>
</gene>
<dbReference type="GO" id="GO:0005524">
    <property type="term" value="F:ATP binding"/>
    <property type="evidence" value="ECO:0007669"/>
    <property type="project" value="InterPro"/>
</dbReference>
<dbReference type="Proteomes" id="UP000001307">
    <property type="component" value="Unassembled WGS sequence"/>
</dbReference>
<name>E4WVR2_OIKDI</name>
<proteinExistence type="predicted"/>
<dbReference type="GO" id="GO:0004672">
    <property type="term" value="F:protein kinase activity"/>
    <property type="evidence" value="ECO:0007669"/>
    <property type="project" value="InterPro"/>
</dbReference>
<reference evidence="2" key="1">
    <citation type="journal article" date="2010" name="Science">
        <title>Plasticity of animal genome architecture unmasked by rapid evolution of a pelagic tunicate.</title>
        <authorList>
            <person name="Denoeud F."/>
            <person name="Henriet S."/>
            <person name="Mungpakdee S."/>
            <person name="Aury J.M."/>
            <person name="Da Silva C."/>
            <person name="Brinkmann H."/>
            <person name="Mikhaleva J."/>
            <person name="Olsen L.C."/>
            <person name="Jubin C."/>
            <person name="Canestro C."/>
            <person name="Bouquet J.M."/>
            <person name="Danks G."/>
            <person name="Poulain J."/>
            <person name="Campsteijn C."/>
            <person name="Adamski M."/>
            <person name="Cross I."/>
            <person name="Yadetie F."/>
            <person name="Muffato M."/>
            <person name="Louis A."/>
            <person name="Butcher S."/>
            <person name="Tsagkogeorga G."/>
            <person name="Konrad A."/>
            <person name="Singh S."/>
            <person name="Jensen M.F."/>
            <person name="Cong E.H."/>
            <person name="Eikeseth-Otteraa H."/>
            <person name="Noel B."/>
            <person name="Anthouard V."/>
            <person name="Porcel B.M."/>
            <person name="Kachouri-Lafond R."/>
            <person name="Nishino A."/>
            <person name="Ugolini M."/>
            <person name="Chourrout P."/>
            <person name="Nishida H."/>
            <person name="Aasland R."/>
            <person name="Huzurbazar S."/>
            <person name="Westhof E."/>
            <person name="Delsuc F."/>
            <person name="Lehrach H."/>
            <person name="Reinhardt R."/>
            <person name="Weissenbach J."/>
            <person name="Roy S.W."/>
            <person name="Artiguenave F."/>
            <person name="Postlethwait J.H."/>
            <person name="Manak J.R."/>
            <person name="Thompson E.M."/>
            <person name="Jaillon O."/>
            <person name="Du Pasquier L."/>
            <person name="Boudinot P."/>
            <person name="Liberles D.A."/>
            <person name="Volff J.N."/>
            <person name="Philippe H."/>
            <person name="Lenhard B."/>
            <person name="Roest Crollius H."/>
            <person name="Wincker P."/>
            <person name="Chourrout D."/>
        </authorList>
    </citation>
    <scope>NUCLEOTIDE SEQUENCE [LARGE SCALE GENOMIC DNA]</scope>
</reference>
<dbReference type="AlphaFoldDB" id="E4WVR2"/>
<dbReference type="PROSITE" id="PS50011">
    <property type="entry name" value="PROTEIN_KINASE_DOM"/>
    <property type="match status" value="1"/>
</dbReference>
<dbReference type="InParanoid" id="E4WVR2"/>
<keyword evidence="3" id="KW-1185">Reference proteome</keyword>
<accession>E4WVR2</accession>
<sequence>MLICQKNKSIAHRDIKPENVLIQKNASLHNVSYIHMAKVCKTRGLRQTESSVESTVLTVVQRGQKRRFIIIHVIKGDKYELKILKFLEE</sequence>
<dbReference type="EMBL" id="FN653017">
    <property type="protein sequence ID" value="CBY21215.1"/>
    <property type="molecule type" value="Genomic_DNA"/>
</dbReference>
<dbReference type="InterPro" id="IPR000719">
    <property type="entry name" value="Prot_kinase_dom"/>
</dbReference>
<evidence type="ECO:0000313" key="3">
    <source>
        <dbReference type="Proteomes" id="UP000001307"/>
    </source>
</evidence>